<dbReference type="Pfam" id="PF21834">
    <property type="entry name" value="DUF6894"/>
    <property type="match status" value="1"/>
</dbReference>
<feature type="domain" description="DUF6894" evidence="1">
    <location>
        <begin position="3"/>
        <end position="69"/>
    </location>
</feature>
<protein>
    <recommendedName>
        <fullName evidence="1">DUF6894 domain-containing protein</fullName>
    </recommendedName>
</protein>
<dbReference type="AlphaFoldDB" id="A0A1W1ZU86"/>
<reference evidence="2 3" key="1">
    <citation type="submission" date="2017-04" db="EMBL/GenBank/DDBJ databases">
        <authorList>
            <person name="Afonso C.L."/>
            <person name="Miller P.J."/>
            <person name="Scott M.A."/>
            <person name="Spackman E."/>
            <person name="Goraichik I."/>
            <person name="Dimitrov K.M."/>
            <person name="Suarez D.L."/>
            <person name="Swayne D.E."/>
        </authorList>
    </citation>
    <scope>NUCLEOTIDE SEQUENCE [LARGE SCALE GENOMIC DNA]</scope>
    <source>
        <strain evidence="2 3">CGMCC 1.10972</strain>
    </source>
</reference>
<proteinExistence type="predicted"/>
<accession>A0A1W1ZU86</accession>
<dbReference type="Proteomes" id="UP000192656">
    <property type="component" value="Unassembled WGS sequence"/>
</dbReference>
<dbReference type="EMBL" id="FWXR01000003">
    <property type="protein sequence ID" value="SMC51671.1"/>
    <property type="molecule type" value="Genomic_DNA"/>
</dbReference>
<dbReference type="RefSeq" id="WP_084408947.1">
    <property type="nucleotide sequence ID" value="NZ_FWXR01000003.1"/>
</dbReference>
<evidence type="ECO:0000313" key="3">
    <source>
        <dbReference type="Proteomes" id="UP000192656"/>
    </source>
</evidence>
<sequence>MPRFFFHVTDALGRSADNEGTDLPSVEIAQREAVLLAAGELQCHAERVVESGVWGVQVADESGRTVYDFTASARLAS</sequence>
<evidence type="ECO:0000259" key="1">
    <source>
        <dbReference type="Pfam" id="PF21834"/>
    </source>
</evidence>
<organism evidence="2 3">
    <name type="scientific">Fulvimarina manganoxydans</name>
    <dbReference type="NCBI Taxonomy" id="937218"/>
    <lineage>
        <taxon>Bacteria</taxon>
        <taxon>Pseudomonadati</taxon>
        <taxon>Pseudomonadota</taxon>
        <taxon>Alphaproteobacteria</taxon>
        <taxon>Hyphomicrobiales</taxon>
        <taxon>Aurantimonadaceae</taxon>
        <taxon>Fulvimarina</taxon>
    </lineage>
</organism>
<gene>
    <name evidence="2" type="ORF">SAMN06297251_103118</name>
</gene>
<name>A0A1W1ZU86_9HYPH</name>
<keyword evidence="3" id="KW-1185">Reference proteome</keyword>
<evidence type="ECO:0000313" key="2">
    <source>
        <dbReference type="EMBL" id="SMC51671.1"/>
    </source>
</evidence>
<dbReference type="InterPro" id="IPR054189">
    <property type="entry name" value="DUF6894"/>
</dbReference>